<evidence type="ECO:0000313" key="9">
    <source>
        <dbReference type="EMBL" id="KAK1133850.1"/>
    </source>
</evidence>
<keyword evidence="5" id="KW-1133">Transmembrane helix</keyword>
<keyword evidence="4" id="KW-0812">Transmembrane</keyword>
<evidence type="ECO:0000256" key="4">
    <source>
        <dbReference type="ARBA" id="ARBA00022692"/>
    </source>
</evidence>
<dbReference type="PANTHER" id="PTHR48041:SF63">
    <property type="entry name" value="EARLY GENE AT 23, ISOFORM C"/>
    <property type="match status" value="1"/>
</dbReference>
<keyword evidence="6" id="KW-0472">Membrane</keyword>
<gene>
    <name evidence="9" type="ORF">K0M31_011636</name>
</gene>
<dbReference type="GO" id="GO:0016887">
    <property type="term" value="F:ATP hydrolysis activity"/>
    <property type="evidence" value="ECO:0007669"/>
    <property type="project" value="InterPro"/>
</dbReference>
<feature type="region of interest" description="Disordered" evidence="7">
    <location>
        <begin position="143"/>
        <end position="169"/>
    </location>
</feature>
<feature type="non-terminal residue" evidence="9">
    <location>
        <position position="1"/>
    </location>
</feature>
<protein>
    <recommendedName>
        <fullName evidence="8">ABC transporter domain-containing protein</fullName>
    </recommendedName>
</protein>
<dbReference type="Proteomes" id="UP001177670">
    <property type="component" value="Unassembled WGS sequence"/>
</dbReference>
<evidence type="ECO:0000256" key="2">
    <source>
        <dbReference type="ARBA" id="ARBA00005814"/>
    </source>
</evidence>
<evidence type="ECO:0000256" key="7">
    <source>
        <dbReference type="SAM" id="MobiDB-lite"/>
    </source>
</evidence>
<accession>A0AA40KV42</accession>
<organism evidence="9 10">
    <name type="scientific">Melipona bicolor</name>
    <dbReference type="NCBI Taxonomy" id="60889"/>
    <lineage>
        <taxon>Eukaryota</taxon>
        <taxon>Metazoa</taxon>
        <taxon>Ecdysozoa</taxon>
        <taxon>Arthropoda</taxon>
        <taxon>Hexapoda</taxon>
        <taxon>Insecta</taxon>
        <taxon>Pterygota</taxon>
        <taxon>Neoptera</taxon>
        <taxon>Endopterygota</taxon>
        <taxon>Hymenoptera</taxon>
        <taxon>Apocrita</taxon>
        <taxon>Aculeata</taxon>
        <taxon>Apoidea</taxon>
        <taxon>Anthophila</taxon>
        <taxon>Apidae</taxon>
        <taxon>Melipona</taxon>
    </lineage>
</organism>
<keyword evidence="10" id="KW-1185">Reference proteome</keyword>
<comment type="similarity">
    <text evidence="2">Belongs to the ABC transporter superfamily. ABCG family. Eye pigment precursor importer (TC 3.A.1.204) subfamily.</text>
</comment>
<dbReference type="InterPro" id="IPR027417">
    <property type="entry name" value="P-loop_NTPase"/>
</dbReference>
<dbReference type="SUPFAM" id="SSF52540">
    <property type="entry name" value="P-loop containing nucleoside triphosphate hydrolases"/>
    <property type="match status" value="1"/>
</dbReference>
<evidence type="ECO:0000256" key="5">
    <source>
        <dbReference type="ARBA" id="ARBA00022989"/>
    </source>
</evidence>
<name>A0AA40KV42_9HYME</name>
<evidence type="ECO:0000313" key="10">
    <source>
        <dbReference type="Proteomes" id="UP001177670"/>
    </source>
</evidence>
<evidence type="ECO:0000256" key="6">
    <source>
        <dbReference type="ARBA" id="ARBA00023136"/>
    </source>
</evidence>
<dbReference type="InterPro" id="IPR003439">
    <property type="entry name" value="ABC_transporter-like_ATP-bd"/>
</dbReference>
<comment type="subcellular location">
    <subcellularLocation>
        <location evidence="1">Membrane</location>
        <topology evidence="1">Multi-pass membrane protein</topology>
    </subcellularLocation>
</comment>
<dbReference type="GO" id="GO:0005524">
    <property type="term" value="F:ATP binding"/>
    <property type="evidence" value="ECO:0007669"/>
    <property type="project" value="InterPro"/>
</dbReference>
<reference evidence="9" key="1">
    <citation type="submission" date="2021-10" db="EMBL/GenBank/DDBJ databases">
        <title>Melipona bicolor Genome sequencing and assembly.</title>
        <authorList>
            <person name="Araujo N.S."/>
            <person name="Arias M.C."/>
        </authorList>
    </citation>
    <scope>NUCLEOTIDE SEQUENCE</scope>
    <source>
        <strain evidence="9">USP_2M_L1-L4_2017</strain>
        <tissue evidence="9">Whole body</tissue>
    </source>
</reference>
<dbReference type="GO" id="GO:0042626">
    <property type="term" value="F:ATPase-coupled transmembrane transporter activity"/>
    <property type="evidence" value="ECO:0007669"/>
    <property type="project" value="TreeGrafter"/>
</dbReference>
<dbReference type="InterPro" id="IPR050352">
    <property type="entry name" value="ABCG_transporters"/>
</dbReference>
<dbReference type="Gene3D" id="3.40.50.300">
    <property type="entry name" value="P-loop containing nucleotide triphosphate hydrolases"/>
    <property type="match status" value="1"/>
</dbReference>
<feature type="compositionally biased region" description="Polar residues" evidence="7">
    <location>
        <begin position="155"/>
        <end position="169"/>
    </location>
</feature>
<comment type="caution">
    <text evidence="9">The sequence shown here is derived from an EMBL/GenBank/DDBJ whole genome shotgun (WGS) entry which is preliminary data.</text>
</comment>
<evidence type="ECO:0000256" key="1">
    <source>
        <dbReference type="ARBA" id="ARBA00004141"/>
    </source>
</evidence>
<proteinExistence type="inferred from homology"/>
<keyword evidence="3" id="KW-0813">Transport</keyword>
<dbReference type="AlphaFoldDB" id="A0AA40KV42"/>
<dbReference type="EMBL" id="JAHYIQ010000003">
    <property type="protein sequence ID" value="KAK1133850.1"/>
    <property type="molecule type" value="Genomic_DNA"/>
</dbReference>
<sequence>VESSALQLVYPLDSRPVQLIFRGLQVVKEKRALLRDVSGVVKPGELLAVMGPSGCGKTTLLNCLSGRVGLDGGEIWLNRERLTKRWRRRICYVQQQDVFFPDLTLRQTLEIKAIAKRNTNAEITGSGTKETLDPDVRNAIQFNTESDDQLPRTRGFSSSNQQRQDPAGK</sequence>
<evidence type="ECO:0000259" key="8">
    <source>
        <dbReference type="Pfam" id="PF00005"/>
    </source>
</evidence>
<evidence type="ECO:0000256" key="3">
    <source>
        <dbReference type="ARBA" id="ARBA00022448"/>
    </source>
</evidence>
<feature type="domain" description="ABC transporter" evidence="8">
    <location>
        <begin position="34"/>
        <end position="128"/>
    </location>
</feature>
<dbReference type="Pfam" id="PF00005">
    <property type="entry name" value="ABC_tran"/>
    <property type="match status" value="1"/>
</dbReference>
<dbReference type="GO" id="GO:0005886">
    <property type="term" value="C:plasma membrane"/>
    <property type="evidence" value="ECO:0007669"/>
    <property type="project" value="TreeGrafter"/>
</dbReference>
<dbReference type="PANTHER" id="PTHR48041">
    <property type="entry name" value="ABC TRANSPORTER G FAMILY MEMBER 28"/>
    <property type="match status" value="1"/>
</dbReference>